<dbReference type="InterPro" id="IPR000383">
    <property type="entry name" value="Xaa-Pro-like_dom"/>
</dbReference>
<evidence type="ECO:0000256" key="2">
    <source>
        <dbReference type="SAM" id="MobiDB-lite"/>
    </source>
</evidence>
<proteinExistence type="predicted"/>
<sequence>MSTAVPVPFGTPVPQAEPFWVPLRDGVRLHTEVYLPPSPMRLPAVLIRTPYDKTHPDTLLPDIAARLSEAGLAVVTQDVRGKIRSEGVPAPFTSEVGDAWDTLEWIIAQRWSNGTVGCWGNSYYGYTAWAAVAAGHPAVRALVSRLTTTDIRGELLHSNGVFRLGPMVEWLTSTWAGRANVVPGPDWSRRPFAQLLDGLHTMPWVLPPAEWATAPPGDRRWQQLAFGGRAAGHGRVPTLHWTGWYDLFRSGQLRDWRRARQVARTPQYLVATATDHQDDVLTASGRSPDHLTDPAAREAMLDRSLGPVIDFLLRYLGKGVPRSPSPAVRWESTGAGVRSAPCWPPPGAATVRLHLADAPAAAAGPEGGALSPHPSRTPGRANWEHDPENLVPTTDLNWWRPLLALPDERSIERRPDVLTFTGSARRHPLQLAGPARLVLPATSTAAVSHLVVKLCDVAPDGTSRRILEAPYRMSGGIEAWHRAHIELGDTGHRLDPGHRLRIQVASSCFPLYLPHTGGTEDPWRARRAVGSTQRLMVGGQDGAYLELTVLPATHTPPTAETDGVGHQ</sequence>
<feature type="region of interest" description="Disordered" evidence="2">
    <location>
        <begin position="361"/>
        <end position="385"/>
    </location>
</feature>
<dbReference type="RefSeq" id="WP_127829383.1">
    <property type="nucleotide sequence ID" value="NZ_RZYA01000008.1"/>
</dbReference>
<keyword evidence="5" id="KW-1185">Reference proteome</keyword>
<dbReference type="Proteomes" id="UP000283128">
    <property type="component" value="Unassembled WGS sequence"/>
</dbReference>
<evidence type="ECO:0000313" key="5">
    <source>
        <dbReference type="Proteomes" id="UP000283128"/>
    </source>
</evidence>
<keyword evidence="1 4" id="KW-0378">Hydrolase</keyword>
<feature type="compositionally biased region" description="Low complexity" evidence="2">
    <location>
        <begin position="361"/>
        <end position="372"/>
    </location>
</feature>
<name>A0A3S2VH13_9ACTN</name>
<dbReference type="Gene3D" id="2.60.120.260">
    <property type="entry name" value="Galactose-binding domain-like"/>
    <property type="match status" value="1"/>
</dbReference>
<dbReference type="Gene3D" id="1.10.3020.10">
    <property type="entry name" value="alpha-amino acid ester hydrolase ( Helical cap domain)"/>
    <property type="match status" value="1"/>
</dbReference>
<dbReference type="NCBIfam" id="TIGR00976">
    <property type="entry name" value="CocE_NonD"/>
    <property type="match status" value="1"/>
</dbReference>
<dbReference type="EMBL" id="RZYA01000008">
    <property type="protein sequence ID" value="RVU23099.1"/>
    <property type="molecule type" value="Genomic_DNA"/>
</dbReference>
<protein>
    <submittedName>
        <fullName evidence="4">CocE/NonD family hydrolase</fullName>
    </submittedName>
</protein>
<evidence type="ECO:0000259" key="3">
    <source>
        <dbReference type="SMART" id="SM00939"/>
    </source>
</evidence>
<dbReference type="Pfam" id="PF08530">
    <property type="entry name" value="PepX_C"/>
    <property type="match status" value="1"/>
</dbReference>
<comment type="caution">
    <text evidence="4">The sequence shown here is derived from an EMBL/GenBank/DDBJ whole genome shotgun (WGS) entry which is preliminary data.</text>
</comment>
<dbReference type="SUPFAM" id="SSF53474">
    <property type="entry name" value="alpha/beta-Hydrolases"/>
    <property type="match status" value="1"/>
</dbReference>
<dbReference type="Gene3D" id="3.40.50.1820">
    <property type="entry name" value="alpha/beta hydrolase"/>
    <property type="match status" value="1"/>
</dbReference>
<evidence type="ECO:0000313" key="4">
    <source>
        <dbReference type="EMBL" id="RVU23099.1"/>
    </source>
</evidence>
<dbReference type="SUPFAM" id="SSF49785">
    <property type="entry name" value="Galactose-binding domain-like"/>
    <property type="match status" value="1"/>
</dbReference>
<dbReference type="AlphaFoldDB" id="A0A3S2VH13"/>
<evidence type="ECO:0000256" key="1">
    <source>
        <dbReference type="ARBA" id="ARBA00022801"/>
    </source>
</evidence>
<dbReference type="InterPro" id="IPR008979">
    <property type="entry name" value="Galactose-bd-like_sf"/>
</dbReference>
<dbReference type="OrthoDB" id="5240615at2"/>
<dbReference type="SMART" id="SM00939">
    <property type="entry name" value="PepX_C"/>
    <property type="match status" value="1"/>
</dbReference>
<dbReference type="InterPro" id="IPR029058">
    <property type="entry name" value="AB_hydrolase_fold"/>
</dbReference>
<dbReference type="GO" id="GO:0008239">
    <property type="term" value="F:dipeptidyl-peptidase activity"/>
    <property type="evidence" value="ECO:0007669"/>
    <property type="project" value="InterPro"/>
</dbReference>
<gene>
    <name evidence="4" type="ORF">EOT10_18760</name>
</gene>
<feature type="domain" description="Xaa-Pro dipeptidyl-peptidase C-terminal" evidence="3">
    <location>
        <begin position="309"/>
        <end position="546"/>
    </location>
</feature>
<organism evidence="4 5">
    <name type="scientific">Streptomyces antnestii</name>
    <dbReference type="NCBI Taxonomy" id="2494256"/>
    <lineage>
        <taxon>Bacteria</taxon>
        <taxon>Bacillati</taxon>
        <taxon>Actinomycetota</taxon>
        <taxon>Actinomycetes</taxon>
        <taxon>Kitasatosporales</taxon>
        <taxon>Streptomycetaceae</taxon>
        <taxon>Streptomyces</taxon>
    </lineage>
</organism>
<reference evidence="4 5" key="1">
    <citation type="submission" date="2019-01" db="EMBL/GenBank/DDBJ databases">
        <title>Genome sequences of Streptomyces and Rhizobium isolates collected from root and soil.</title>
        <authorList>
            <person name="Chhettri S."/>
            <person name="Sevigny J.L."/>
            <person name="Sen A."/>
            <person name="Ennis N."/>
            <person name="Tisa L."/>
        </authorList>
    </citation>
    <scope>NUCLEOTIDE SEQUENCE [LARGE SCALE GENOMIC DNA]</scope>
    <source>
        <strain evidence="4 5">San01</strain>
    </source>
</reference>
<dbReference type="Pfam" id="PF02129">
    <property type="entry name" value="Peptidase_S15"/>
    <property type="match status" value="1"/>
</dbReference>
<accession>A0A3S2VH13</accession>
<dbReference type="InterPro" id="IPR013736">
    <property type="entry name" value="Xaa-Pro_dipept_C"/>
</dbReference>
<dbReference type="InterPro" id="IPR005674">
    <property type="entry name" value="CocE/Ser_esterase"/>
</dbReference>